<dbReference type="Gene3D" id="3.80.10.10">
    <property type="entry name" value="Ribonuclease Inhibitor"/>
    <property type="match status" value="1"/>
</dbReference>
<accession>A0A409Y298</accession>
<comment type="caution">
    <text evidence="1">The sequence shown here is derived from an EMBL/GenBank/DDBJ whole genome shotgun (WGS) entry which is preliminary data.</text>
</comment>
<gene>
    <name evidence="1" type="ORF">CVT26_000622</name>
</gene>
<evidence type="ECO:0000313" key="2">
    <source>
        <dbReference type="Proteomes" id="UP000284706"/>
    </source>
</evidence>
<dbReference type="Proteomes" id="UP000284706">
    <property type="component" value="Unassembled WGS sequence"/>
</dbReference>
<dbReference type="AlphaFoldDB" id="A0A409Y298"/>
<dbReference type="SUPFAM" id="SSF52047">
    <property type="entry name" value="RNI-like"/>
    <property type="match status" value="1"/>
</dbReference>
<evidence type="ECO:0000313" key="1">
    <source>
        <dbReference type="EMBL" id="PPQ97137.1"/>
    </source>
</evidence>
<dbReference type="InParanoid" id="A0A409Y298"/>
<sequence>MIPKLNFDILTLVLQICPTATLTSLSLVSSYLHLAAMPHLLHTVCLERDFEQLVSFLNFIIKYSKEVVLDQRGGSPAIEVRGAGCYVHALEIEDLAYDPDPKVQKVRTPVEEELYSVKIWAPFSQEPSAFSATLLTRPHLYRLELWDIGMMAEASFGETMRSGIKATRLRSILICSADNIERLKLRRTDGMGSVLLRHGESLETIDLMGIDLHELLTHECNENGGPVIFPKVTTLSLSECEVSIDLIASSFPNLQALELDWKPFSDEYAGNVASCGTKAYFPNLTSIKGKFKDVSTFIHSTKSCDKLRRIVLKPLWSSNVIEDPTTAISARAVPGLRSLHVYHTENRSLIWWQKLVPSLGPLTYLSVSFQSSALDDLEVPFQEVPRLLSSIPLDCRPPVAAAAAASEVGPDTDAGGALVRGVCRPTVIGVIEVQVTSTSASNIFKLQASFSPAPSRSSVNPSHSALPAAVGSSHPLMTWLGAGVGSTLNVWCNYHATLAAIDSSAQDCKIKRPYIASVKRSCYLHPQATTSATFELSLDNHFLGDFPSPRVEVLPASQSATVRVRSQTYHVFPFVAIFRLTMLVTDLLCH</sequence>
<name>A0A409Y298_9AGAR</name>
<protein>
    <submittedName>
        <fullName evidence="1">Uncharacterized protein</fullName>
    </submittedName>
</protein>
<dbReference type="OrthoDB" id="3044761at2759"/>
<keyword evidence="2" id="KW-1185">Reference proteome</keyword>
<dbReference type="InterPro" id="IPR032675">
    <property type="entry name" value="LRR_dom_sf"/>
</dbReference>
<dbReference type="EMBL" id="NHYE01001287">
    <property type="protein sequence ID" value="PPQ97137.1"/>
    <property type="molecule type" value="Genomic_DNA"/>
</dbReference>
<proteinExistence type="predicted"/>
<organism evidence="1 2">
    <name type="scientific">Gymnopilus dilepis</name>
    <dbReference type="NCBI Taxonomy" id="231916"/>
    <lineage>
        <taxon>Eukaryota</taxon>
        <taxon>Fungi</taxon>
        <taxon>Dikarya</taxon>
        <taxon>Basidiomycota</taxon>
        <taxon>Agaricomycotina</taxon>
        <taxon>Agaricomycetes</taxon>
        <taxon>Agaricomycetidae</taxon>
        <taxon>Agaricales</taxon>
        <taxon>Agaricineae</taxon>
        <taxon>Hymenogastraceae</taxon>
        <taxon>Gymnopilus</taxon>
    </lineage>
</organism>
<reference evidence="1 2" key="1">
    <citation type="journal article" date="2018" name="Evol. Lett.">
        <title>Horizontal gene cluster transfer increased hallucinogenic mushroom diversity.</title>
        <authorList>
            <person name="Reynolds H.T."/>
            <person name="Vijayakumar V."/>
            <person name="Gluck-Thaler E."/>
            <person name="Korotkin H.B."/>
            <person name="Matheny P.B."/>
            <person name="Slot J.C."/>
        </authorList>
    </citation>
    <scope>NUCLEOTIDE SEQUENCE [LARGE SCALE GENOMIC DNA]</scope>
    <source>
        <strain evidence="1 2">SRW20</strain>
    </source>
</reference>